<dbReference type="OrthoDB" id="9808622at2"/>
<keyword evidence="2" id="KW-0812">Transmembrane</keyword>
<keyword evidence="4" id="KW-1185">Reference proteome</keyword>
<dbReference type="SMART" id="SM00028">
    <property type="entry name" value="TPR"/>
    <property type="match status" value="3"/>
</dbReference>
<dbReference type="EMBL" id="SLWK01000003">
    <property type="protein sequence ID" value="TCO09284.1"/>
    <property type="molecule type" value="Genomic_DNA"/>
</dbReference>
<keyword evidence="2" id="KW-0472">Membrane</keyword>
<proteinExistence type="predicted"/>
<dbReference type="AlphaFoldDB" id="A0A4R2GKE2"/>
<dbReference type="Gene3D" id="1.25.40.10">
    <property type="entry name" value="Tetratricopeptide repeat domain"/>
    <property type="match status" value="2"/>
</dbReference>
<dbReference type="InterPro" id="IPR019734">
    <property type="entry name" value="TPR_rpt"/>
</dbReference>
<evidence type="ECO:0000313" key="3">
    <source>
        <dbReference type="EMBL" id="TCO09284.1"/>
    </source>
</evidence>
<dbReference type="Pfam" id="PF13181">
    <property type="entry name" value="TPR_8"/>
    <property type="match status" value="1"/>
</dbReference>
<dbReference type="Pfam" id="PF13174">
    <property type="entry name" value="TPR_6"/>
    <property type="match status" value="2"/>
</dbReference>
<keyword evidence="2" id="KW-1133">Transmembrane helix</keyword>
<dbReference type="Proteomes" id="UP000295221">
    <property type="component" value="Unassembled WGS sequence"/>
</dbReference>
<gene>
    <name evidence="3" type="ORF">EV194_103195</name>
</gene>
<name>A0A4R2GKE2_9BACT</name>
<comment type="caution">
    <text evidence="3">The sequence shown here is derived from an EMBL/GenBank/DDBJ whole genome shotgun (WGS) entry which is preliminary data.</text>
</comment>
<sequence length="224" mass="25654">MSKKENTSENKLENVEQALGRTERFIEENQKTLTIAVLALILIVGGYWAYIKLYSEPQEAEAQRQMFHAQIMFENEDYSAALEGDGINPGFLEIIDNFGRTKAGNLSRYYAGISYLHIGEYEEAIRYLRRFKTKNDKMNAVSLGAIGDAHAELGDINEAIRWYQRASQIENSITAPFFLLKKGLAYESIGDNVRALEAFRTIKEKYRESTEARQIDKYITRVSL</sequence>
<evidence type="ECO:0000256" key="1">
    <source>
        <dbReference type="PROSITE-ProRule" id="PRU00339"/>
    </source>
</evidence>
<keyword evidence="1" id="KW-0802">TPR repeat</keyword>
<dbReference type="PROSITE" id="PS50005">
    <property type="entry name" value="TPR"/>
    <property type="match status" value="1"/>
</dbReference>
<dbReference type="InterPro" id="IPR011990">
    <property type="entry name" value="TPR-like_helical_dom_sf"/>
</dbReference>
<protein>
    <submittedName>
        <fullName evidence="3">Tetratricopeptide repeat protein</fullName>
    </submittedName>
</protein>
<evidence type="ECO:0000313" key="4">
    <source>
        <dbReference type="Proteomes" id="UP000295221"/>
    </source>
</evidence>
<organism evidence="3 4">
    <name type="scientific">Natronoflexus pectinivorans</name>
    <dbReference type="NCBI Taxonomy" id="682526"/>
    <lineage>
        <taxon>Bacteria</taxon>
        <taxon>Pseudomonadati</taxon>
        <taxon>Bacteroidota</taxon>
        <taxon>Bacteroidia</taxon>
        <taxon>Marinilabiliales</taxon>
        <taxon>Marinilabiliaceae</taxon>
        <taxon>Natronoflexus</taxon>
    </lineage>
</organism>
<accession>A0A4R2GKE2</accession>
<reference evidence="3 4" key="1">
    <citation type="submission" date="2019-03" db="EMBL/GenBank/DDBJ databases">
        <title>Genomic Encyclopedia of Type Strains, Phase IV (KMG-IV): sequencing the most valuable type-strain genomes for metagenomic binning, comparative biology and taxonomic classification.</title>
        <authorList>
            <person name="Goeker M."/>
        </authorList>
    </citation>
    <scope>NUCLEOTIDE SEQUENCE [LARGE SCALE GENOMIC DNA]</scope>
    <source>
        <strain evidence="3 4">DSM 24179</strain>
    </source>
</reference>
<dbReference type="RefSeq" id="WP_132433188.1">
    <property type="nucleotide sequence ID" value="NZ_SLWK01000003.1"/>
</dbReference>
<feature type="transmembrane region" description="Helical" evidence="2">
    <location>
        <begin position="32"/>
        <end position="50"/>
    </location>
</feature>
<evidence type="ECO:0000256" key="2">
    <source>
        <dbReference type="SAM" id="Phobius"/>
    </source>
</evidence>
<dbReference type="SUPFAM" id="SSF48452">
    <property type="entry name" value="TPR-like"/>
    <property type="match status" value="1"/>
</dbReference>
<feature type="repeat" description="TPR" evidence="1">
    <location>
        <begin position="140"/>
        <end position="173"/>
    </location>
</feature>